<reference evidence="1 2" key="1">
    <citation type="submission" date="2024-01" db="EMBL/GenBank/DDBJ databases">
        <title>Genome assemblies of Stephania.</title>
        <authorList>
            <person name="Yang L."/>
        </authorList>
    </citation>
    <scope>NUCLEOTIDE SEQUENCE [LARGE SCALE GENOMIC DNA]</scope>
    <source>
        <strain evidence="1">YNDBR</strain>
        <tissue evidence="1">Leaf</tissue>
    </source>
</reference>
<evidence type="ECO:0000313" key="2">
    <source>
        <dbReference type="Proteomes" id="UP001420932"/>
    </source>
</evidence>
<protein>
    <submittedName>
        <fullName evidence="1">Uncharacterized protein</fullName>
    </submittedName>
</protein>
<dbReference type="AlphaFoldDB" id="A0AAP0KGM5"/>
<dbReference type="EMBL" id="JBBNAF010000004">
    <property type="protein sequence ID" value="KAK9151124.1"/>
    <property type="molecule type" value="Genomic_DNA"/>
</dbReference>
<sequence length="51" mass="5797">MYMDSQLQSLLAWGAYTSKMYMRCLVWCSYTSTLEVPRGLPCQSQSPSLLA</sequence>
<name>A0AAP0KGM5_9MAGN</name>
<comment type="caution">
    <text evidence="1">The sequence shown here is derived from an EMBL/GenBank/DDBJ whole genome shotgun (WGS) entry which is preliminary data.</text>
</comment>
<keyword evidence="2" id="KW-1185">Reference proteome</keyword>
<gene>
    <name evidence="1" type="ORF">Syun_009433</name>
</gene>
<evidence type="ECO:0000313" key="1">
    <source>
        <dbReference type="EMBL" id="KAK9151124.1"/>
    </source>
</evidence>
<proteinExistence type="predicted"/>
<accession>A0AAP0KGM5</accession>
<dbReference type="Proteomes" id="UP001420932">
    <property type="component" value="Unassembled WGS sequence"/>
</dbReference>
<organism evidence="1 2">
    <name type="scientific">Stephania yunnanensis</name>
    <dbReference type="NCBI Taxonomy" id="152371"/>
    <lineage>
        <taxon>Eukaryota</taxon>
        <taxon>Viridiplantae</taxon>
        <taxon>Streptophyta</taxon>
        <taxon>Embryophyta</taxon>
        <taxon>Tracheophyta</taxon>
        <taxon>Spermatophyta</taxon>
        <taxon>Magnoliopsida</taxon>
        <taxon>Ranunculales</taxon>
        <taxon>Menispermaceae</taxon>
        <taxon>Menispermoideae</taxon>
        <taxon>Cissampelideae</taxon>
        <taxon>Stephania</taxon>
    </lineage>
</organism>